<accession>A0A9W8RS22</accession>
<dbReference type="PANTHER" id="PTHR43162">
    <property type="match status" value="1"/>
</dbReference>
<dbReference type="EMBL" id="JAOQAZ010000031">
    <property type="protein sequence ID" value="KAJ4250134.1"/>
    <property type="molecule type" value="Genomic_DNA"/>
</dbReference>
<reference evidence="2" key="1">
    <citation type="submission" date="2022-09" db="EMBL/GenBank/DDBJ databases">
        <title>Fusarium specimens isolated from Avocado Roots.</title>
        <authorList>
            <person name="Stajich J."/>
            <person name="Roper C."/>
            <person name="Heimlech-Rivalta G."/>
        </authorList>
    </citation>
    <scope>NUCLEOTIDE SEQUENCE</scope>
    <source>
        <strain evidence="2">CF00136</strain>
    </source>
</reference>
<dbReference type="Pfam" id="PF05368">
    <property type="entry name" value="NmrA"/>
    <property type="match status" value="1"/>
</dbReference>
<proteinExistence type="predicted"/>
<keyword evidence="3" id="KW-1185">Reference proteome</keyword>
<evidence type="ECO:0000259" key="1">
    <source>
        <dbReference type="Pfam" id="PF05368"/>
    </source>
</evidence>
<sequence>MHPESVIVLGATGNVGSIVAANLHKDGVETFLASRSVNKPVPSEISDLERYQIDLTKPDTVQVAVEQTGATRAFMYCLMESQDGMRSVIEALKKGGIRFVVLLSSYIARGNKRNYNPASNFMAYTHARVEINLEEVFGADGGYLAVQPGYYATNSLRWKDMIASGTVSLAYPEASFNWTSSQDIGLVCSRALIHGPYKDINNNVITISGPEILSQRQAIDIIGGAIGKPLRLKELNDEEAVAFWIEQAHLPETDAKALISIFQARARNQDDLTEYHAGSDRLAHVGNIAKYGGREATRFEQWVIENKEAFL</sequence>
<evidence type="ECO:0000313" key="2">
    <source>
        <dbReference type="EMBL" id="KAJ4250134.1"/>
    </source>
</evidence>
<comment type="caution">
    <text evidence="2">The sequence shown here is derived from an EMBL/GenBank/DDBJ whole genome shotgun (WGS) entry which is preliminary data.</text>
</comment>
<protein>
    <recommendedName>
        <fullName evidence="1">NmrA-like domain-containing protein</fullName>
    </recommendedName>
</protein>
<organism evidence="2 3">
    <name type="scientific">Fusarium torreyae</name>
    <dbReference type="NCBI Taxonomy" id="1237075"/>
    <lineage>
        <taxon>Eukaryota</taxon>
        <taxon>Fungi</taxon>
        <taxon>Dikarya</taxon>
        <taxon>Ascomycota</taxon>
        <taxon>Pezizomycotina</taxon>
        <taxon>Sordariomycetes</taxon>
        <taxon>Hypocreomycetidae</taxon>
        <taxon>Hypocreales</taxon>
        <taxon>Nectriaceae</taxon>
        <taxon>Fusarium</taxon>
    </lineage>
</organism>
<evidence type="ECO:0000313" key="3">
    <source>
        <dbReference type="Proteomes" id="UP001152049"/>
    </source>
</evidence>
<gene>
    <name evidence="2" type="ORF">NW762_011945</name>
</gene>
<dbReference type="InterPro" id="IPR051604">
    <property type="entry name" value="Ergot_Alk_Oxidoreductase"/>
</dbReference>
<dbReference type="SUPFAM" id="SSF51735">
    <property type="entry name" value="NAD(P)-binding Rossmann-fold domains"/>
    <property type="match status" value="1"/>
</dbReference>
<dbReference type="PANTHER" id="PTHR43162:SF1">
    <property type="entry name" value="PRESTALK A DIFFERENTIATION PROTEIN A"/>
    <property type="match status" value="1"/>
</dbReference>
<dbReference type="InterPro" id="IPR036291">
    <property type="entry name" value="NAD(P)-bd_dom_sf"/>
</dbReference>
<dbReference type="Gene3D" id="3.40.50.720">
    <property type="entry name" value="NAD(P)-binding Rossmann-like Domain"/>
    <property type="match status" value="1"/>
</dbReference>
<dbReference type="OrthoDB" id="419598at2759"/>
<dbReference type="Proteomes" id="UP001152049">
    <property type="component" value="Unassembled WGS sequence"/>
</dbReference>
<name>A0A9W8RS22_9HYPO</name>
<dbReference type="InterPro" id="IPR008030">
    <property type="entry name" value="NmrA-like"/>
</dbReference>
<feature type="domain" description="NmrA-like" evidence="1">
    <location>
        <begin position="5"/>
        <end position="269"/>
    </location>
</feature>
<dbReference type="AlphaFoldDB" id="A0A9W8RS22"/>